<proteinExistence type="predicted"/>
<keyword evidence="1" id="KW-0175">Coiled coil</keyword>
<dbReference type="Gene3D" id="2.30.29.30">
    <property type="entry name" value="Pleckstrin-homology domain (PH domain)/Phosphotyrosine-binding domain (PTB)"/>
    <property type="match status" value="1"/>
</dbReference>
<feature type="domain" description="PH" evidence="3">
    <location>
        <begin position="1"/>
        <end position="95"/>
    </location>
</feature>
<dbReference type="AlphaFoldDB" id="A0AB34IV56"/>
<evidence type="ECO:0000313" key="6">
    <source>
        <dbReference type="Proteomes" id="UP001515480"/>
    </source>
</evidence>
<keyword evidence="6" id="KW-1185">Reference proteome</keyword>
<gene>
    <name evidence="5" type="ORF">AB1Y20_007889</name>
</gene>
<feature type="domain" description="PDZ" evidence="4">
    <location>
        <begin position="275"/>
        <end position="334"/>
    </location>
</feature>
<dbReference type="SUPFAM" id="SSF50156">
    <property type="entry name" value="PDZ domain-like"/>
    <property type="match status" value="1"/>
</dbReference>
<dbReference type="EMBL" id="JBGBPQ010000018">
    <property type="protein sequence ID" value="KAL1507027.1"/>
    <property type="molecule type" value="Genomic_DNA"/>
</dbReference>
<reference evidence="5 6" key="1">
    <citation type="journal article" date="2024" name="Science">
        <title>Giant polyketide synthase enzymes in the biosynthesis of giant marine polyether toxins.</title>
        <authorList>
            <person name="Fallon T.R."/>
            <person name="Shende V.V."/>
            <person name="Wierzbicki I.H."/>
            <person name="Pendleton A.L."/>
            <person name="Watervoot N.F."/>
            <person name="Auber R.P."/>
            <person name="Gonzalez D.J."/>
            <person name="Wisecaver J.H."/>
            <person name="Moore B.S."/>
        </authorList>
    </citation>
    <scope>NUCLEOTIDE SEQUENCE [LARGE SCALE GENOMIC DNA]</scope>
    <source>
        <strain evidence="5 6">12B1</strain>
    </source>
</reference>
<comment type="caution">
    <text evidence="5">The sequence shown here is derived from an EMBL/GenBank/DDBJ whole genome shotgun (WGS) entry which is preliminary data.</text>
</comment>
<dbReference type="SUPFAM" id="SSF50729">
    <property type="entry name" value="PH domain-like"/>
    <property type="match status" value="1"/>
</dbReference>
<dbReference type="CDD" id="cd00136">
    <property type="entry name" value="PDZ_canonical"/>
    <property type="match status" value="1"/>
</dbReference>
<protein>
    <recommendedName>
        <fullName evidence="7">PDZ domain-containing protein</fullName>
    </recommendedName>
</protein>
<dbReference type="PROSITE" id="PS50003">
    <property type="entry name" value="PH_DOMAIN"/>
    <property type="match status" value="1"/>
</dbReference>
<evidence type="ECO:0000259" key="3">
    <source>
        <dbReference type="PROSITE" id="PS50003"/>
    </source>
</evidence>
<evidence type="ECO:0000259" key="4">
    <source>
        <dbReference type="PROSITE" id="PS50106"/>
    </source>
</evidence>
<evidence type="ECO:0008006" key="7">
    <source>
        <dbReference type="Google" id="ProtNLM"/>
    </source>
</evidence>
<feature type="coiled-coil region" evidence="1">
    <location>
        <begin position="353"/>
        <end position="380"/>
    </location>
</feature>
<dbReference type="Gene3D" id="2.30.42.10">
    <property type="match status" value="1"/>
</dbReference>
<dbReference type="InterPro" id="IPR011993">
    <property type="entry name" value="PH-like_dom_sf"/>
</dbReference>
<feature type="region of interest" description="Disordered" evidence="2">
    <location>
        <begin position="401"/>
        <end position="457"/>
    </location>
</feature>
<organism evidence="5 6">
    <name type="scientific">Prymnesium parvum</name>
    <name type="common">Toxic golden alga</name>
    <dbReference type="NCBI Taxonomy" id="97485"/>
    <lineage>
        <taxon>Eukaryota</taxon>
        <taxon>Haptista</taxon>
        <taxon>Haptophyta</taxon>
        <taxon>Prymnesiophyceae</taxon>
        <taxon>Prymnesiales</taxon>
        <taxon>Prymnesiaceae</taxon>
        <taxon>Prymnesium</taxon>
    </lineage>
</organism>
<dbReference type="InterPro" id="IPR041489">
    <property type="entry name" value="PDZ_6"/>
</dbReference>
<feature type="region of interest" description="Disordered" evidence="2">
    <location>
        <begin position="222"/>
        <end position="242"/>
    </location>
</feature>
<dbReference type="Proteomes" id="UP001515480">
    <property type="component" value="Unassembled WGS sequence"/>
</dbReference>
<dbReference type="Pfam" id="PF17820">
    <property type="entry name" value="PDZ_6"/>
    <property type="match status" value="1"/>
</dbReference>
<dbReference type="SMART" id="SM00228">
    <property type="entry name" value="PDZ"/>
    <property type="match status" value="1"/>
</dbReference>
<dbReference type="InterPro" id="IPR036034">
    <property type="entry name" value="PDZ_sf"/>
</dbReference>
<sequence>MRDMRGWLEDGEGRRYFVLSVPSTSSARLQSFPSEESVSADGAAGAIDVQDSLVLVDERAATLILEVRGSLSLTLRAHSEGERSAWVRALLAAGAAPHPATRYLAAHSRDDDAACCSTVWAGADLGEPFVRVPGDKGGAVVSSCSIAATGSIGSSNLLKHHCGRALIQIPEGLRAGEAFRVVLLSGRSFLVRIPSNASFLLETTVPTAFLLGSEPRGHVQPLSTGLVSSDARGKGEGGEPPRGLEYLEGTLSGRGFGGATNACDASQRMLCRKLRIIMHKPMNTRLGIGVATNRDGRLTVTNLLPGSIAAEAGTIALGDMLLSANSHEIADLAQLIDVFDELESGDVTFVLLRLEDEAALRDQLEQVAELEQERRRLLQMIAERQQPTSWQETQACEATSCEAKKSAETARQSQEAEEDERRPGPAREGTPLRRTKPFWESKQKARAMSSAGSAPPLSKARTCSECHASGAVSTAATLLSQLETNIAIASGKKGTLQRRRSASARLTPERSGGMQADVVYEAQKQFVLTQLRDPGVEVFFDSDDETDDYIQALRQNSKLV</sequence>
<evidence type="ECO:0000313" key="5">
    <source>
        <dbReference type="EMBL" id="KAL1507027.1"/>
    </source>
</evidence>
<dbReference type="PROSITE" id="PS50106">
    <property type="entry name" value="PDZ"/>
    <property type="match status" value="1"/>
</dbReference>
<dbReference type="InterPro" id="IPR001849">
    <property type="entry name" value="PH_domain"/>
</dbReference>
<accession>A0AB34IV56</accession>
<dbReference type="InterPro" id="IPR001478">
    <property type="entry name" value="PDZ"/>
</dbReference>
<name>A0AB34IV56_PRYPA</name>
<evidence type="ECO:0000256" key="1">
    <source>
        <dbReference type="SAM" id="Coils"/>
    </source>
</evidence>
<evidence type="ECO:0000256" key="2">
    <source>
        <dbReference type="SAM" id="MobiDB-lite"/>
    </source>
</evidence>